<dbReference type="AlphaFoldDB" id="A0A4Y2JSY0"/>
<comment type="caution">
    <text evidence="2">The sequence shown here is derived from an EMBL/GenBank/DDBJ whole genome shotgun (WGS) entry which is preliminary data.</text>
</comment>
<organism evidence="2 3">
    <name type="scientific">Araneus ventricosus</name>
    <name type="common">Orbweaver spider</name>
    <name type="synonym">Epeira ventricosa</name>
    <dbReference type="NCBI Taxonomy" id="182803"/>
    <lineage>
        <taxon>Eukaryota</taxon>
        <taxon>Metazoa</taxon>
        <taxon>Ecdysozoa</taxon>
        <taxon>Arthropoda</taxon>
        <taxon>Chelicerata</taxon>
        <taxon>Arachnida</taxon>
        <taxon>Araneae</taxon>
        <taxon>Araneomorphae</taxon>
        <taxon>Entelegynae</taxon>
        <taxon>Araneoidea</taxon>
        <taxon>Araneidae</taxon>
        <taxon>Araneus</taxon>
    </lineage>
</organism>
<sequence length="71" mass="7852">MERLRKFLAEVEADEDPDFDNEDNGPEDIVEEIFSDHESFCEYDTGSGPQPPGRGPVPVRGSNGTGKPKED</sequence>
<gene>
    <name evidence="2" type="ORF">AVEN_56419_1</name>
</gene>
<proteinExistence type="predicted"/>
<accession>A0A4Y2JSY0</accession>
<dbReference type="EMBL" id="BGPR01003851">
    <property type="protein sequence ID" value="GBM93130.1"/>
    <property type="molecule type" value="Genomic_DNA"/>
</dbReference>
<evidence type="ECO:0000313" key="3">
    <source>
        <dbReference type="Proteomes" id="UP000499080"/>
    </source>
</evidence>
<dbReference type="Proteomes" id="UP000499080">
    <property type="component" value="Unassembled WGS sequence"/>
</dbReference>
<name>A0A4Y2JSY0_ARAVE</name>
<dbReference type="OrthoDB" id="6466835at2759"/>
<reference evidence="2 3" key="1">
    <citation type="journal article" date="2019" name="Sci. Rep.">
        <title>Orb-weaving spider Araneus ventricosus genome elucidates the spidroin gene catalogue.</title>
        <authorList>
            <person name="Kono N."/>
            <person name="Nakamura H."/>
            <person name="Ohtoshi R."/>
            <person name="Moran D.A.P."/>
            <person name="Shinohara A."/>
            <person name="Yoshida Y."/>
            <person name="Fujiwara M."/>
            <person name="Mori M."/>
            <person name="Tomita M."/>
            <person name="Arakawa K."/>
        </authorList>
    </citation>
    <scope>NUCLEOTIDE SEQUENCE [LARGE SCALE GENOMIC DNA]</scope>
</reference>
<evidence type="ECO:0000256" key="1">
    <source>
        <dbReference type="SAM" id="MobiDB-lite"/>
    </source>
</evidence>
<evidence type="ECO:0000313" key="2">
    <source>
        <dbReference type="EMBL" id="GBM93130.1"/>
    </source>
</evidence>
<feature type="region of interest" description="Disordered" evidence="1">
    <location>
        <begin position="40"/>
        <end position="71"/>
    </location>
</feature>
<protein>
    <submittedName>
        <fullName evidence="2">Uncharacterized protein</fullName>
    </submittedName>
</protein>
<keyword evidence="3" id="KW-1185">Reference proteome</keyword>